<dbReference type="Proteomes" id="UP000789803">
    <property type="component" value="Unassembled WGS sequence"/>
</dbReference>
<protein>
    <recommendedName>
        <fullName evidence="3">Cation transporter</fullName>
    </recommendedName>
</protein>
<dbReference type="RefSeq" id="WP_229932467.1">
    <property type="nucleotide sequence ID" value="NZ_CAJHOF010000004.1"/>
</dbReference>
<organism evidence="1 2">
    <name type="scientific">Campylobacter majalis</name>
    <dbReference type="NCBI Taxonomy" id="2790656"/>
    <lineage>
        <taxon>Bacteria</taxon>
        <taxon>Pseudomonadati</taxon>
        <taxon>Campylobacterota</taxon>
        <taxon>Epsilonproteobacteria</taxon>
        <taxon>Campylobacterales</taxon>
        <taxon>Campylobacteraceae</taxon>
        <taxon>Campylobacter</taxon>
    </lineage>
</organism>
<comment type="caution">
    <text evidence="1">The sequence shown here is derived from an EMBL/GenBank/DDBJ whole genome shotgun (WGS) entry which is preliminary data.</text>
</comment>
<gene>
    <name evidence="1" type="ORF">LMG7974_00651</name>
</gene>
<proteinExistence type="predicted"/>
<keyword evidence="2" id="KW-1185">Reference proteome</keyword>
<sequence>MSISVDVLARVASYFTPISHTPGRLRVRVSSAIKELKNEIDISNLDEYITKINGIENVKFNKIIGSVTIQYDASVFAKSDWDNLLNGQNLDEISNKINKIAKGICSA</sequence>
<accession>A0ABM8Q4S2</accession>
<dbReference type="EMBL" id="CAJHOF010000004">
    <property type="protein sequence ID" value="CAD7287770.1"/>
    <property type="molecule type" value="Genomic_DNA"/>
</dbReference>
<evidence type="ECO:0000313" key="1">
    <source>
        <dbReference type="EMBL" id="CAD7287770.1"/>
    </source>
</evidence>
<evidence type="ECO:0008006" key="3">
    <source>
        <dbReference type="Google" id="ProtNLM"/>
    </source>
</evidence>
<dbReference type="Pfam" id="PF19991">
    <property type="entry name" value="HMA_2"/>
    <property type="match status" value="1"/>
</dbReference>
<name>A0ABM8Q4S2_9BACT</name>
<reference evidence="1 2" key="1">
    <citation type="submission" date="2020-11" db="EMBL/GenBank/DDBJ databases">
        <authorList>
            <person name="Peeters C."/>
        </authorList>
    </citation>
    <scope>NUCLEOTIDE SEQUENCE [LARGE SCALE GENOMIC DNA]</scope>
    <source>
        <strain evidence="1 2">LMG 7974</strain>
    </source>
</reference>
<evidence type="ECO:0000313" key="2">
    <source>
        <dbReference type="Proteomes" id="UP000789803"/>
    </source>
</evidence>